<dbReference type="InterPro" id="IPR015224">
    <property type="entry name" value="Talin_cent"/>
</dbReference>
<evidence type="ECO:0000313" key="7">
    <source>
        <dbReference type="Proteomes" id="UP000095287"/>
    </source>
</evidence>
<dbReference type="PANTHER" id="PTHR19981">
    <property type="entry name" value="TALIN"/>
    <property type="match status" value="1"/>
</dbReference>
<dbReference type="Pfam" id="PF02174">
    <property type="entry name" value="IRS"/>
    <property type="match status" value="1"/>
</dbReference>
<dbReference type="GO" id="GO:0005856">
    <property type="term" value="C:cytoskeleton"/>
    <property type="evidence" value="ECO:0007669"/>
    <property type="project" value="UniProtKB-SubCell"/>
</dbReference>
<dbReference type="GO" id="GO:0005178">
    <property type="term" value="F:integrin binding"/>
    <property type="evidence" value="ECO:0007669"/>
    <property type="project" value="TreeGrafter"/>
</dbReference>
<dbReference type="Gene3D" id="3.10.20.90">
    <property type="entry name" value="Phosphatidylinositol 3-kinase Catalytic Subunit, Chain A, domain 1"/>
    <property type="match status" value="2"/>
</dbReference>
<feature type="domain" description="FERM" evidence="5">
    <location>
        <begin position="73"/>
        <end position="409"/>
    </location>
</feature>
<dbReference type="InterPro" id="IPR019749">
    <property type="entry name" value="Band_41_domain"/>
</dbReference>
<dbReference type="PROSITE" id="PS00660">
    <property type="entry name" value="FERM_1"/>
    <property type="match status" value="1"/>
</dbReference>
<dbReference type="SUPFAM" id="SSF109880">
    <property type="entry name" value="A middle domain of Talin 1"/>
    <property type="match status" value="1"/>
</dbReference>
<dbReference type="CDD" id="cd10569">
    <property type="entry name" value="FERM_C_Talin"/>
    <property type="match status" value="1"/>
</dbReference>
<dbReference type="PROSITE" id="PS50057">
    <property type="entry name" value="FERM_3"/>
    <property type="match status" value="1"/>
</dbReference>
<feature type="coiled-coil region" evidence="4">
    <location>
        <begin position="1033"/>
        <end position="1060"/>
    </location>
</feature>
<dbReference type="GO" id="GO:0098609">
    <property type="term" value="P:cell-cell adhesion"/>
    <property type="evidence" value="ECO:0007669"/>
    <property type="project" value="TreeGrafter"/>
</dbReference>
<dbReference type="SMART" id="SM00295">
    <property type="entry name" value="B41"/>
    <property type="match status" value="1"/>
</dbReference>
<dbReference type="GO" id="GO:0005737">
    <property type="term" value="C:cytoplasm"/>
    <property type="evidence" value="ECO:0007669"/>
    <property type="project" value="TreeGrafter"/>
</dbReference>
<evidence type="ECO:0000259" key="6">
    <source>
        <dbReference type="PROSITE" id="PS50945"/>
    </source>
</evidence>
<dbReference type="FunFam" id="2.30.29.30:FF:000028">
    <property type="entry name" value="Talin 2"/>
    <property type="match status" value="1"/>
</dbReference>
<evidence type="ECO:0000256" key="4">
    <source>
        <dbReference type="SAM" id="Coils"/>
    </source>
</evidence>
<dbReference type="Pfam" id="PF21692">
    <property type="entry name" value="Talin_R4"/>
    <property type="match status" value="2"/>
</dbReference>
<dbReference type="InterPro" id="IPR002404">
    <property type="entry name" value="IRS_PTB"/>
</dbReference>
<dbReference type="CDD" id="cd17090">
    <property type="entry name" value="FERM_F1_TLN"/>
    <property type="match status" value="1"/>
</dbReference>
<protein>
    <submittedName>
        <fullName evidence="8">FERM domain-containing protein</fullName>
    </submittedName>
</protein>
<dbReference type="InterPro" id="IPR057346">
    <property type="entry name" value="Talin1/2_VBS2"/>
</dbReference>
<dbReference type="CDD" id="cd17089">
    <property type="entry name" value="FERM_F0_TLN"/>
    <property type="match status" value="1"/>
</dbReference>
<name>A0A1I7YKX0_9BILA</name>
<dbReference type="InterPro" id="IPR019747">
    <property type="entry name" value="FERM_CS"/>
</dbReference>
<evidence type="ECO:0000256" key="3">
    <source>
        <dbReference type="ARBA" id="ARBA00023212"/>
    </source>
</evidence>
<dbReference type="SUPFAM" id="SSF47031">
    <property type="entry name" value="Second domain of FERM"/>
    <property type="match status" value="1"/>
</dbReference>
<evidence type="ECO:0000256" key="1">
    <source>
        <dbReference type="ARBA" id="ARBA00004245"/>
    </source>
</evidence>
<accession>A0A1I7YKX0</accession>
<keyword evidence="3" id="KW-0206">Cytoskeleton</keyword>
<dbReference type="InterPro" id="IPR054082">
    <property type="entry name" value="Talin_IBS2B"/>
</dbReference>
<dbReference type="SMART" id="SM01244">
    <property type="entry name" value="IRS"/>
    <property type="match status" value="1"/>
</dbReference>
<dbReference type="GO" id="GO:0051015">
    <property type="term" value="F:actin filament binding"/>
    <property type="evidence" value="ECO:0007669"/>
    <property type="project" value="InterPro"/>
</dbReference>
<dbReference type="Pfam" id="PF08913">
    <property type="entry name" value="VBS"/>
    <property type="match status" value="1"/>
</dbReference>
<keyword evidence="4" id="KW-0175">Coiled coil</keyword>
<dbReference type="InterPro" id="IPR014352">
    <property type="entry name" value="FERM/acyl-CoA-bd_prot_sf"/>
</dbReference>
<dbReference type="PANTHER" id="PTHR19981:SF1">
    <property type="entry name" value="RHEA, ISOFORM B"/>
    <property type="match status" value="1"/>
</dbReference>
<dbReference type="GO" id="GO:0005886">
    <property type="term" value="C:plasma membrane"/>
    <property type="evidence" value="ECO:0007669"/>
    <property type="project" value="TreeGrafter"/>
</dbReference>
<dbReference type="Pfam" id="PF16511">
    <property type="entry name" value="FERM_f0"/>
    <property type="match status" value="1"/>
</dbReference>
<dbReference type="Gene3D" id="2.30.29.30">
    <property type="entry name" value="Pleckstrin-homology domain (PH domain)/Phosphotyrosine-binding domain (PTB)"/>
    <property type="match status" value="1"/>
</dbReference>
<evidence type="ECO:0000256" key="2">
    <source>
        <dbReference type="ARBA" id="ARBA00022490"/>
    </source>
</evidence>
<dbReference type="Gene3D" id="1.20.80.10">
    <property type="match status" value="1"/>
</dbReference>
<dbReference type="CDD" id="cd14473">
    <property type="entry name" value="FERM_B-lobe"/>
    <property type="match status" value="1"/>
</dbReference>
<dbReference type="Pfam" id="PF01608">
    <property type="entry name" value="I_LWEQ"/>
    <property type="match status" value="1"/>
</dbReference>
<comment type="subcellular location">
    <subcellularLocation>
        <location evidence="1">Cytoplasm</location>
        <location evidence="1">Cytoskeleton</location>
    </subcellularLocation>
</comment>
<dbReference type="InterPro" id="IPR037438">
    <property type="entry name" value="Talin1/2-RS"/>
</dbReference>
<dbReference type="SUPFAM" id="SSF47220">
    <property type="entry name" value="alpha-catenin/vinculin-like"/>
    <property type="match status" value="5"/>
</dbReference>
<dbReference type="WBParaSite" id="L893_g17152.t2">
    <property type="protein sequence ID" value="L893_g17152.t2"/>
    <property type="gene ID" value="L893_g17152"/>
</dbReference>
<dbReference type="InterPro" id="IPR019748">
    <property type="entry name" value="FERM_central"/>
</dbReference>
<evidence type="ECO:0000313" key="8">
    <source>
        <dbReference type="WBParaSite" id="L893_g17152.t2"/>
    </source>
</evidence>
<dbReference type="InterPro" id="IPR036723">
    <property type="entry name" value="Alpha-catenin/vinculin-like_sf"/>
</dbReference>
<dbReference type="Gene3D" id="1.20.1420.10">
    <property type="entry name" value="Talin, central domain"/>
    <property type="match status" value="6"/>
</dbReference>
<feature type="coiled-coil region" evidence="4">
    <location>
        <begin position="2466"/>
        <end position="2493"/>
    </location>
</feature>
<dbReference type="SMART" id="SM00307">
    <property type="entry name" value="ILWEQ"/>
    <property type="match status" value="1"/>
</dbReference>
<dbReference type="InterPro" id="IPR054060">
    <property type="entry name" value="TLN1-like_RS"/>
</dbReference>
<dbReference type="InterPro" id="IPR029071">
    <property type="entry name" value="Ubiquitin-like_domsf"/>
</dbReference>
<dbReference type="InterPro" id="IPR035963">
    <property type="entry name" value="FERM_2"/>
</dbReference>
<dbReference type="InterPro" id="IPR002558">
    <property type="entry name" value="ILWEQ_dom"/>
</dbReference>
<proteinExistence type="predicted"/>
<dbReference type="Pfam" id="PF21865">
    <property type="entry name" value="TLN1-like_RS"/>
    <property type="match status" value="1"/>
</dbReference>
<dbReference type="InterPro" id="IPR049108">
    <property type="entry name" value="Talin_R4"/>
</dbReference>
<dbReference type="Proteomes" id="UP000095287">
    <property type="component" value="Unplaced"/>
</dbReference>
<dbReference type="GO" id="GO:0005200">
    <property type="term" value="F:structural constituent of cytoskeleton"/>
    <property type="evidence" value="ECO:0007669"/>
    <property type="project" value="InterPro"/>
</dbReference>
<dbReference type="GO" id="GO:0005925">
    <property type="term" value="C:focal adhesion"/>
    <property type="evidence" value="ECO:0007669"/>
    <property type="project" value="InterPro"/>
</dbReference>
<organism evidence="7 8">
    <name type="scientific">Steinernema glaseri</name>
    <dbReference type="NCBI Taxonomy" id="37863"/>
    <lineage>
        <taxon>Eukaryota</taxon>
        <taxon>Metazoa</taxon>
        <taxon>Ecdysozoa</taxon>
        <taxon>Nematoda</taxon>
        <taxon>Chromadorea</taxon>
        <taxon>Rhabditida</taxon>
        <taxon>Tylenchina</taxon>
        <taxon>Panagrolaimomorpha</taxon>
        <taxon>Strongyloidoidea</taxon>
        <taxon>Steinernematidae</taxon>
        <taxon>Steinernema</taxon>
    </lineage>
</organism>
<dbReference type="PROSITE" id="PS50007">
    <property type="entry name" value="PIPLC_X_DOMAIN"/>
    <property type="match status" value="1"/>
</dbReference>
<dbReference type="SUPFAM" id="SSF54236">
    <property type="entry name" value="Ubiquitin-like"/>
    <property type="match status" value="1"/>
</dbReference>
<dbReference type="InterPro" id="IPR015009">
    <property type="entry name" value="Vinculin-bd_dom"/>
</dbReference>
<dbReference type="Pfam" id="PF25177">
    <property type="entry name" value="Talin_VBS2"/>
    <property type="match status" value="1"/>
</dbReference>
<dbReference type="CDD" id="cd12150">
    <property type="entry name" value="talin-RS"/>
    <property type="match status" value="1"/>
</dbReference>
<dbReference type="Gene3D" id="1.20.120.230">
    <property type="entry name" value="Alpha-catenin/vinculin-like"/>
    <property type="match status" value="5"/>
</dbReference>
<dbReference type="InterPro" id="IPR000299">
    <property type="entry name" value="FERM_domain"/>
</dbReference>
<reference evidence="8" key="1">
    <citation type="submission" date="2016-11" db="UniProtKB">
        <authorList>
            <consortium name="WormBaseParasite"/>
        </authorList>
    </citation>
    <scope>IDENTIFICATION</scope>
</reference>
<dbReference type="InterPro" id="IPR036476">
    <property type="entry name" value="Talin_cent_sf"/>
</dbReference>
<dbReference type="Pfam" id="PF21896">
    <property type="entry name" value="Talin_IBS2B"/>
    <property type="match status" value="4"/>
</dbReference>
<keyword evidence="2" id="KW-0963">Cytoplasm</keyword>
<evidence type="ECO:0000259" key="5">
    <source>
        <dbReference type="PROSITE" id="PS50057"/>
    </source>
</evidence>
<dbReference type="InterPro" id="IPR011993">
    <property type="entry name" value="PH-like_dom_sf"/>
</dbReference>
<dbReference type="GO" id="GO:0001726">
    <property type="term" value="C:ruffle"/>
    <property type="evidence" value="ECO:0007669"/>
    <property type="project" value="InterPro"/>
</dbReference>
<feature type="domain" description="I/LWEQ" evidence="6">
    <location>
        <begin position="2262"/>
        <end position="2498"/>
    </location>
</feature>
<dbReference type="Pfam" id="PF09141">
    <property type="entry name" value="Talin_middle"/>
    <property type="match status" value="1"/>
</dbReference>
<dbReference type="FunFam" id="1.20.1410.10:FF:000001">
    <property type="entry name" value="Talin 2"/>
    <property type="match status" value="1"/>
</dbReference>
<dbReference type="Gene3D" id="1.20.1410.10">
    <property type="entry name" value="I/LWEQ domain"/>
    <property type="match status" value="1"/>
</dbReference>
<dbReference type="InterPro" id="IPR032425">
    <property type="entry name" value="FERM_f0"/>
</dbReference>
<dbReference type="PROSITE" id="PS50945">
    <property type="entry name" value="I_LWEQ"/>
    <property type="match status" value="1"/>
</dbReference>
<keyword evidence="7" id="KW-1185">Reference proteome</keyword>
<dbReference type="SUPFAM" id="SSF109885">
    <property type="entry name" value="I/LWEQ domain"/>
    <property type="match status" value="4"/>
</dbReference>
<dbReference type="InterPro" id="IPR035964">
    <property type="entry name" value="I/LWEQ_dom_sf"/>
</dbReference>
<dbReference type="GO" id="GO:0030036">
    <property type="term" value="P:actin cytoskeleton organization"/>
    <property type="evidence" value="ECO:0007669"/>
    <property type="project" value="TreeGrafter"/>
</dbReference>
<sequence length="2503" mass="274010">MKKTMQFDPQASVYDVSRLIRDKIGMSDAKANDYGLFRVEDDPTKCAYLENGKTLEFYLVRNGDTVEYKKKIRPLKVQTLDKSVKTLYVDESKPVGELMTVICSKIGIANHDEYSLVRTKNDVWKSTATLRDDRRAASESRANLNESKIFGTMNRNKEKKMEQLRNKLHTDEELAWLDHAKTLREQNVEEDETLVLRRKFFFSDTNVDSRDPVQLNLLYVQCRDGVLNGLHPVSREKACQLAGYQCLIEYGPFQENRQKSIDFKEVLPKEYLKSKENEKIVMQKYRDVTQSHEQPTNEDPKRSYVKICQELLTYGVTFFLVKEKVPGKNKLIPRLLGVNKECVMRVDAKTKEVLKEWPLEQVRRWAPSNNTFTLDFGDYLDGYYAVKTADGQKIGQLIAGYIDIIIRKKRTRDHLGIEGDEGSTMLEDVVAPAKATLVAHGQITRGYAEDGHVALPGVLRTAGTLGSSSGAQYGAVSGEILQQTVGRGQRARVVESQERAQRALVGTIEASIRSVTEAEEEIVKPPEIKLPDLGDPSHRRWHEERVAVEKEGVEDRIAAMGAATAEVVQLTAVVDEVDHRVGTAIATIGSNLPEMGRGVRELAALMPDRGRAGDLVDAARKLCGAFSDFLNTVNPEHEESRTTVLAAAGRVGDFSQAVISTIEEQTTEEKIFHEDLARKARNVATSTAQLVLRAKTISAECEDQALQDKVIHSATQCAYATSQLVACARVVAPSIETPSCQDQLANAAKQVARAVEELLVDANSATERSRQGVEVGRVQLGDIHEAARQVTSALDGLLDHVKTSPRQVTQTTEEERYEDVLRTSRRLITIQAPDSQDMVRQSENVVRHSRLLVEDLEHEAEMSPEQRDKLLSAARSVAQATSHMIDAAKECQSRPQDMESQMALRSAAEHLVQTTTEATSEQQARRTMELLEQAAKHTAAAATQTIAAASAARPLITSRTVTEQLEVECTETAEYVPRLIASIRESQSSHTSSEKFRAQSRLIKDSTQVIQPATRLVEVARRSVPSVSEQSVASKLQTDSQQLSSQLAELRVAINNAQQLNFERQLTHSEDLIRELDRELVEIGRAGQADQLRPMPGESAERSSTSLMNACRQVSSTLAQLVSAASTDDRQHVGASAVDAAQSLRSFTSSVHEVCATRRDAPVDKLVTAARSVVHDSGRVFDHVRERSVQQQLSDATRAVSTSLRQVVSYLPENVHIDRAIETIRSVDHLRERRSPVELRTAASKLIESTSDLVVNMRAPQQAAAVDIFVRSYTDFHTAVREAIALQQEPQQRQINETYLVKAREEAVNVLVRMGASAAESANVTHTQALTQSTHELTHTVNTIVEQVSRESPWQRECDSALRQIASVRHHLEQALLPVNEDTYYESLDVVTEQSKRLGEGMTGIARHAKKSEVQGVCESVHEAAEAVCGLARAAAQSAYLVGVAEARSTPGRAAVIDVPRFDRSVTYVKQVCERIAQQDYNQQQLLGDGTEVAKHTSALANICRSASERTNNVTVKKQFINGARDLASSTANLITAIRQLDRHYSETTQSECTEAAHTLYTVAEQFERFVDNPDFGPVPAKISPEGQQAQRPVLTSAKTMLDASSSMIETAKALSDRPTDSHIWQRLASNSKDVSESIKRLVSAIRDEAPGQTDLDRAIERLNQLIQQVDNASMAAVQQQLPRTTVTEQRVHQQILHSVQSLRDNVHPLREAATGQAEQIGRCVREQMSTMDSLVQSCIQAASISPNERQQSALFDQCKTVVEAETQLMYACKDAGGNPKAIEAHHNVNECVQLLTEAISDLEQNVNVLASDAGVIHGMVETISRSIAMADESRSVATGGSFADAQTRMMSALEDIRSIANEMTFADPSALGSLALRLSERYQHLAEASQMAVATLASPNIAQKLRVAVQKLGTACMELVKLAGQRRAHPSDQRTKKELEASSKIVIDRVAEVLAALHEGSRGTQACINAANTVSGIIGDLDTTIMFATSGTLNPARGSEKFGDHREAILKTAKALVEDTKALVAGAASNQEQLAVAAQNAVRTIVNLTDAVKSGAVSLSSDNAEAQVMVIHAVRDVAAALSNLIQATKNASGRALHDPAMGNLKDAAKIMVTNAAIEAIDHEIRSYDSGEAPGRGTASAEDVIRTTKHVTDATARAAAAAKTLQQSDLIAASNLARQAVTELLSTTRAAAHGADNPELRYRTVDSGRDVAIQVRTLLATLLVLLQRANDPHARNQLLEASRMVAKAVGELVNCGEQLKGDAWTDPSDPTAIAENELLGAANSIEAAAIKLAQLRPRTVHKVDENLTFDEQILQAAKSIAAAVQTLVKAASAAQRELVEQGRLDPNPQLATDDYQWSEGLISAARTVAAAVHQLCEAANGLVQGHTSEEKLISAAKQVASSTAHLLVACKVKADQDSRAMQRLQSAGHAVKTATEHLVMAARQATHDDERPLVISQRMVSGIAQVMDAQANVLRMERELKEAREQLATLNKARYERGMTPDQ</sequence>
<dbReference type="SUPFAM" id="SSF50729">
    <property type="entry name" value="PH domain-like"/>
    <property type="match status" value="1"/>
</dbReference>